<feature type="region of interest" description="Disordered" evidence="1">
    <location>
        <begin position="627"/>
        <end position="786"/>
    </location>
</feature>
<comment type="caution">
    <text evidence="2">The sequence shown here is derived from an EMBL/GenBank/DDBJ whole genome shotgun (WGS) entry which is preliminary data.</text>
</comment>
<evidence type="ECO:0000313" key="2">
    <source>
        <dbReference type="EMBL" id="CAG8950879.1"/>
    </source>
</evidence>
<organism evidence="2 3">
    <name type="scientific">Hymenoscyphus fraxineus</name>
    <dbReference type="NCBI Taxonomy" id="746836"/>
    <lineage>
        <taxon>Eukaryota</taxon>
        <taxon>Fungi</taxon>
        <taxon>Dikarya</taxon>
        <taxon>Ascomycota</taxon>
        <taxon>Pezizomycotina</taxon>
        <taxon>Leotiomycetes</taxon>
        <taxon>Helotiales</taxon>
        <taxon>Helotiaceae</taxon>
        <taxon>Hymenoscyphus</taxon>
    </lineage>
</organism>
<feature type="compositionally biased region" description="Basic and acidic residues" evidence="1">
    <location>
        <begin position="735"/>
        <end position="752"/>
    </location>
</feature>
<dbReference type="OrthoDB" id="3517320at2759"/>
<sequence length="786" mass="89207">MTTFVKQQKILDARKLRHETGPIPDPNDENYVFTQEEVELHEIMRKKEKRALRDFDISLLSDMGCWGLENALPNDLSCPIHPVYRKLRWVDKQAKDVKIGDGVLGDWSIDNPVVWDTLVPCLRLATMMLTNMKLFPYIEALMFSKWEVIEGDQLYKATPAQQKYGVHWIRLNNDSGPLSEERWERCLRNLATYRTKWEFALAPTLSNKWRGYTMATRPGYCSKDEPNLESFILLYLVEPLINGGLVESEKLAQQFSVAKTHAVTRSVMFFNPDFKRLTPDYPNEFDGEDPEPFTSAALSQWLTDVALQIFENEEVGEAGWTWENQFFGGVLEPLFTIDDSEFQRAADQKIFSLNYPFLGAVCRTFPSYAYYHGLKANIAKLKTNKYDDGAKLYEYPISSVYFENLGQEQFWNACVRSLGRLALNIPKIYGLEAERRNGGSYHLGYVRGPDFQRELGEIDPGSYELPPPPLPGTYVEQWQLRESRLRQMSVIKIALRGQRKFRKGAGEDQVNLEKAISAFRAKRFTEADECLYNVKKIGFPSLKLPCLLLYSLLPESYEAPGAQKSVKALFERANALFEQGNSKYKPTIMEKIYSEIGEILTICGAMSQEDQKAVDFRARVKRRMRRLKFPTLRTKPEESESGNEGYDEGGDKSSQNPPERSLPQEPKEEGIGEMEGSRGGVGETKSRQGTGKQRSSATPGRTQKPPRRSQNPSKMTDPTSDIPKIKRPGVSSSEKTGESSSKRGGESSEKVGGKKRNKCDQMVKTVEGLPLALTVGKRPKKPPGET</sequence>
<reference evidence="2" key="1">
    <citation type="submission" date="2021-07" db="EMBL/GenBank/DDBJ databases">
        <authorList>
            <person name="Durling M."/>
        </authorList>
    </citation>
    <scope>NUCLEOTIDE SEQUENCE</scope>
</reference>
<dbReference type="Proteomes" id="UP000696280">
    <property type="component" value="Unassembled WGS sequence"/>
</dbReference>
<feature type="compositionally biased region" description="Polar residues" evidence="1">
    <location>
        <begin position="687"/>
        <end position="701"/>
    </location>
</feature>
<feature type="compositionally biased region" description="Polar residues" evidence="1">
    <location>
        <begin position="708"/>
        <end position="719"/>
    </location>
</feature>
<feature type="compositionally biased region" description="Basic residues" evidence="1">
    <location>
        <begin position="777"/>
        <end position="786"/>
    </location>
</feature>
<gene>
    <name evidence="2" type="ORF">HYFRA_00003096</name>
</gene>
<keyword evidence="3" id="KW-1185">Reference proteome</keyword>
<evidence type="ECO:0000313" key="3">
    <source>
        <dbReference type="Proteomes" id="UP000696280"/>
    </source>
</evidence>
<proteinExistence type="predicted"/>
<feature type="compositionally biased region" description="Acidic residues" evidence="1">
    <location>
        <begin position="639"/>
        <end position="648"/>
    </location>
</feature>
<dbReference type="AlphaFoldDB" id="A0A9N9KN85"/>
<accession>A0A9N9KN85</accession>
<evidence type="ECO:0000256" key="1">
    <source>
        <dbReference type="SAM" id="MobiDB-lite"/>
    </source>
</evidence>
<dbReference type="EMBL" id="CAJVRL010000038">
    <property type="protein sequence ID" value="CAG8950879.1"/>
    <property type="molecule type" value="Genomic_DNA"/>
</dbReference>
<protein>
    <submittedName>
        <fullName evidence="2">Uncharacterized protein</fullName>
    </submittedName>
</protein>
<name>A0A9N9KN85_9HELO</name>